<accession>A0ABR3THT4</accession>
<keyword evidence="3" id="KW-1185">Reference proteome</keyword>
<organism evidence="2 3">
    <name type="scientific">Diplodia intermedia</name>
    <dbReference type="NCBI Taxonomy" id="856260"/>
    <lineage>
        <taxon>Eukaryota</taxon>
        <taxon>Fungi</taxon>
        <taxon>Dikarya</taxon>
        <taxon>Ascomycota</taxon>
        <taxon>Pezizomycotina</taxon>
        <taxon>Dothideomycetes</taxon>
        <taxon>Dothideomycetes incertae sedis</taxon>
        <taxon>Botryosphaeriales</taxon>
        <taxon>Botryosphaeriaceae</taxon>
        <taxon>Diplodia</taxon>
    </lineage>
</organism>
<dbReference type="PANTHER" id="PTHR37919:SF2">
    <property type="entry name" value="EXPERA DOMAIN-CONTAINING PROTEIN"/>
    <property type="match status" value="1"/>
</dbReference>
<evidence type="ECO:0000313" key="3">
    <source>
        <dbReference type="Proteomes" id="UP001521184"/>
    </source>
</evidence>
<feature type="region of interest" description="Disordered" evidence="1">
    <location>
        <begin position="1"/>
        <end position="93"/>
    </location>
</feature>
<sequence length="269" mass="28057">MVSTRSHPTAFPPPELASPTKASPSKRGGGGSRATSTASPAPAGGIGNAIAPTSAPISTAFNDTTTTTTNNKEPARTTTATDGNGSGSGGSPWTHTPSRLTLAWLALSLPLVAWDTGYMLLRPHSMPGGRLHAPLWTPYALYGAVDHVYGFPAWRRGDGFGAAQATLNLVETALYLGYVWVVYSSGNSGGGKNVRPAGREDVVVGEAVGKAARVVAGRTAARAVLVAFAASVMTLSKTVLYWLVEYWSGFQNIGHNDAASLFFLWIVPK</sequence>
<proteinExistence type="predicted"/>
<comment type="caution">
    <text evidence="2">The sequence shown here is derived from an EMBL/GenBank/DDBJ whole genome shotgun (WGS) entry which is preliminary data.</text>
</comment>
<evidence type="ECO:0000256" key="1">
    <source>
        <dbReference type="SAM" id="MobiDB-lite"/>
    </source>
</evidence>
<protein>
    <submittedName>
        <fullName evidence="2">Uncharacterized protein</fullName>
    </submittedName>
</protein>
<evidence type="ECO:0000313" key="2">
    <source>
        <dbReference type="EMBL" id="KAL1639082.1"/>
    </source>
</evidence>
<dbReference type="EMBL" id="JAKEKT020000069">
    <property type="protein sequence ID" value="KAL1639082.1"/>
    <property type="molecule type" value="Genomic_DNA"/>
</dbReference>
<dbReference type="PANTHER" id="PTHR37919">
    <property type="entry name" value="PROTEIN CBG05606"/>
    <property type="match status" value="1"/>
</dbReference>
<reference evidence="2 3" key="1">
    <citation type="journal article" date="2023" name="Plant Dis.">
        <title>First Report of Diplodia intermedia Causing Canker and Dieback Diseases on Apple Trees in Canada.</title>
        <authorList>
            <person name="Ellouze W."/>
            <person name="Ilyukhin E."/>
            <person name="Sulman M."/>
            <person name="Ali S."/>
        </authorList>
    </citation>
    <scope>NUCLEOTIDE SEQUENCE [LARGE SCALE GENOMIC DNA]</scope>
    <source>
        <strain evidence="2 3">M45-28</strain>
    </source>
</reference>
<feature type="compositionally biased region" description="Low complexity" evidence="1">
    <location>
        <begin position="59"/>
        <end position="79"/>
    </location>
</feature>
<name>A0ABR3THT4_9PEZI</name>
<gene>
    <name evidence="2" type="ORF">SLS58_008284</name>
</gene>
<feature type="compositionally biased region" description="Low complexity" evidence="1">
    <location>
        <begin position="33"/>
        <end position="52"/>
    </location>
</feature>
<dbReference type="Proteomes" id="UP001521184">
    <property type="component" value="Unassembled WGS sequence"/>
</dbReference>